<keyword evidence="3" id="KW-1185">Reference proteome</keyword>
<reference evidence="2" key="1">
    <citation type="submission" date="2015-06" db="UniProtKB">
        <authorList>
            <consortium name="EnsemblPlants"/>
        </authorList>
    </citation>
    <scope>IDENTIFICATION</scope>
</reference>
<feature type="region of interest" description="Disordered" evidence="1">
    <location>
        <begin position="60"/>
        <end position="136"/>
    </location>
</feature>
<name>I1Q1K4_ORYGL</name>
<protein>
    <submittedName>
        <fullName evidence="2">Uncharacterized protein</fullName>
    </submittedName>
</protein>
<dbReference type="Proteomes" id="UP000007306">
    <property type="component" value="Chromosome 6"/>
</dbReference>
<dbReference type="Gramene" id="ORGLA06G0101700.1">
    <property type="protein sequence ID" value="ORGLA06G0101700.1"/>
    <property type="gene ID" value="ORGLA06G0101700"/>
</dbReference>
<evidence type="ECO:0000313" key="3">
    <source>
        <dbReference type="Proteomes" id="UP000007306"/>
    </source>
</evidence>
<feature type="compositionally biased region" description="Basic and acidic residues" evidence="1">
    <location>
        <begin position="122"/>
        <end position="133"/>
    </location>
</feature>
<dbReference type="OMA" id="LAWRCWP"/>
<feature type="compositionally biased region" description="Basic and acidic residues" evidence="1">
    <location>
        <begin position="148"/>
        <end position="159"/>
    </location>
</feature>
<dbReference type="AlphaFoldDB" id="I1Q1K4"/>
<proteinExistence type="predicted"/>
<reference evidence="2 3" key="2">
    <citation type="submission" date="2018-04" db="EMBL/GenBank/DDBJ databases">
        <title>OglaRS2 (Oryza glaberrima Reference Sequence Version 2).</title>
        <authorList>
            <person name="Zhang J."/>
            <person name="Kudrna D."/>
            <person name="Lee S."/>
            <person name="Talag J."/>
            <person name="Rajasekar S."/>
            <person name="Wing R.A."/>
        </authorList>
    </citation>
    <scope>NUCLEOTIDE SEQUENCE [LARGE SCALE GENOMIC DNA]</scope>
    <source>
        <strain evidence="2 3">cv. IRGC 96717</strain>
    </source>
</reference>
<sequence>MPCSARRSVGSWHDARRRGRRPRCEETRPRLAWRCWPERWPQSRVHAGWREHDVLQTKLGRERLHPPAEEVGQHRDDAVGRVRPVARPRPERAAQPRERDDKLGEELRRGPLGVLDAGGDSRVGRERQGEREGAATAAARVLGEVGLEERRRGRRHDDGAAEAPVGREAADDVDERDGVALRRVRDDEDVHRSVAAGVGDRRHDVCTISYRFKYAQLVPGGR</sequence>
<evidence type="ECO:0000313" key="2">
    <source>
        <dbReference type="EnsemblPlants" id="ORGLA06G0101700.1"/>
    </source>
</evidence>
<feature type="region of interest" description="Disordered" evidence="1">
    <location>
        <begin position="148"/>
        <end position="177"/>
    </location>
</feature>
<feature type="region of interest" description="Disordered" evidence="1">
    <location>
        <begin position="1"/>
        <end position="28"/>
    </location>
</feature>
<dbReference type="HOGENOM" id="CLU_1247068_0_0_1"/>
<feature type="compositionally biased region" description="Basic and acidic residues" evidence="1">
    <location>
        <begin position="60"/>
        <end position="80"/>
    </location>
</feature>
<evidence type="ECO:0000256" key="1">
    <source>
        <dbReference type="SAM" id="MobiDB-lite"/>
    </source>
</evidence>
<accession>I1Q1K4</accession>
<feature type="compositionally biased region" description="Basic and acidic residues" evidence="1">
    <location>
        <begin position="88"/>
        <end position="109"/>
    </location>
</feature>
<organism evidence="2 3">
    <name type="scientific">Oryza glaberrima</name>
    <name type="common">African rice</name>
    <dbReference type="NCBI Taxonomy" id="4538"/>
    <lineage>
        <taxon>Eukaryota</taxon>
        <taxon>Viridiplantae</taxon>
        <taxon>Streptophyta</taxon>
        <taxon>Embryophyta</taxon>
        <taxon>Tracheophyta</taxon>
        <taxon>Spermatophyta</taxon>
        <taxon>Magnoliopsida</taxon>
        <taxon>Liliopsida</taxon>
        <taxon>Poales</taxon>
        <taxon>Poaceae</taxon>
        <taxon>BOP clade</taxon>
        <taxon>Oryzoideae</taxon>
        <taxon>Oryzeae</taxon>
        <taxon>Oryzinae</taxon>
        <taxon>Oryza</taxon>
    </lineage>
</organism>
<dbReference type="EnsemblPlants" id="ORGLA06G0101700.1">
    <property type="protein sequence ID" value="ORGLA06G0101700.1"/>
    <property type="gene ID" value="ORGLA06G0101700"/>
</dbReference>